<sequence length="131" mass="14841">MVDRDENIIEAVTREVLEETGIETEFISLVCFRHLLNFRFGCADIYFICHLKPLTQEIKRDPGEIADAQWMDLDEYIESPLVNSSNRFIALAFKSNFQNKNNVLKIQANEVQIGAALGTFFSLSHGQGASL</sequence>
<reference evidence="2" key="1">
    <citation type="journal article" date="2023" name="G3 (Bethesda)">
        <title>Whole genome assembly and annotation of the endangered Caribbean coral Acropora cervicornis.</title>
        <authorList>
            <person name="Selwyn J.D."/>
            <person name="Vollmer S.V."/>
        </authorList>
    </citation>
    <scope>NUCLEOTIDE SEQUENCE</scope>
    <source>
        <strain evidence="2">K2</strain>
    </source>
</reference>
<dbReference type="GO" id="GO:0051287">
    <property type="term" value="F:NAD binding"/>
    <property type="evidence" value="ECO:0007669"/>
    <property type="project" value="TreeGrafter"/>
</dbReference>
<reference evidence="2" key="2">
    <citation type="journal article" date="2023" name="Science">
        <title>Genomic signatures of disease resistance in endangered staghorn corals.</title>
        <authorList>
            <person name="Vollmer S.V."/>
            <person name="Selwyn J.D."/>
            <person name="Despard B.A."/>
            <person name="Roesel C.L."/>
        </authorList>
    </citation>
    <scope>NUCLEOTIDE SEQUENCE</scope>
    <source>
        <strain evidence="2">K2</strain>
    </source>
</reference>
<dbReference type="GO" id="GO:0035529">
    <property type="term" value="F:NADH pyrophosphatase activity"/>
    <property type="evidence" value="ECO:0007669"/>
    <property type="project" value="TreeGrafter"/>
</dbReference>
<dbReference type="SUPFAM" id="SSF55811">
    <property type="entry name" value="Nudix"/>
    <property type="match status" value="1"/>
</dbReference>
<dbReference type="GO" id="GO:0047631">
    <property type="term" value="F:ADP-ribose diphosphatase activity"/>
    <property type="evidence" value="ECO:0007669"/>
    <property type="project" value="TreeGrafter"/>
</dbReference>
<accession>A0AAD9Q7I5</accession>
<dbReference type="PANTHER" id="PTHR13994">
    <property type="entry name" value="NUDIX HYDROLASE RELATED"/>
    <property type="match status" value="1"/>
</dbReference>
<gene>
    <name evidence="2" type="ORF">P5673_021762</name>
</gene>
<name>A0AAD9Q7I5_ACRCE</name>
<comment type="caution">
    <text evidence="2">The sequence shown here is derived from an EMBL/GenBank/DDBJ whole genome shotgun (WGS) entry which is preliminary data.</text>
</comment>
<dbReference type="EMBL" id="JARQWQ010000057">
    <property type="protein sequence ID" value="KAK2556166.1"/>
    <property type="molecule type" value="Genomic_DNA"/>
</dbReference>
<feature type="domain" description="Nudix hydrolase" evidence="1">
    <location>
        <begin position="1"/>
        <end position="95"/>
    </location>
</feature>
<dbReference type="Pfam" id="PF00293">
    <property type="entry name" value="NUDIX"/>
    <property type="match status" value="1"/>
</dbReference>
<keyword evidence="3" id="KW-1185">Reference proteome</keyword>
<dbReference type="PROSITE" id="PS51462">
    <property type="entry name" value="NUDIX"/>
    <property type="match status" value="1"/>
</dbReference>
<dbReference type="InterPro" id="IPR015797">
    <property type="entry name" value="NUDIX_hydrolase-like_dom_sf"/>
</dbReference>
<dbReference type="InterPro" id="IPR003293">
    <property type="entry name" value="Nudix_hydrolase6-like"/>
</dbReference>
<keyword evidence="2" id="KW-0378">Hydrolase</keyword>
<dbReference type="AlphaFoldDB" id="A0AAD9Q7I5"/>
<evidence type="ECO:0000313" key="2">
    <source>
        <dbReference type="EMBL" id="KAK2556166.1"/>
    </source>
</evidence>
<dbReference type="PANTHER" id="PTHR13994:SF13">
    <property type="entry name" value="FI03680P"/>
    <property type="match status" value="1"/>
</dbReference>
<dbReference type="InterPro" id="IPR000086">
    <property type="entry name" value="NUDIX_hydrolase_dom"/>
</dbReference>
<evidence type="ECO:0000313" key="3">
    <source>
        <dbReference type="Proteomes" id="UP001249851"/>
    </source>
</evidence>
<organism evidence="2 3">
    <name type="scientific">Acropora cervicornis</name>
    <name type="common">Staghorn coral</name>
    <dbReference type="NCBI Taxonomy" id="6130"/>
    <lineage>
        <taxon>Eukaryota</taxon>
        <taxon>Metazoa</taxon>
        <taxon>Cnidaria</taxon>
        <taxon>Anthozoa</taxon>
        <taxon>Hexacorallia</taxon>
        <taxon>Scleractinia</taxon>
        <taxon>Astrocoeniina</taxon>
        <taxon>Acroporidae</taxon>
        <taxon>Acropora</taxon>
    </lineage>
</organism>
<proteinExistence type="predicted"/>
<dbReference type="Proteomes" id="UP001249851">
    <property type="component" value="Unassembled WGS sequence"/>
</dbReference>
<evidence type="ECO:0000259" key="1">
    <source>
        <dbReference type="PROSITE" id="PS51462"/>
    </source>
</evidence>
<protein>
    <submittedName>
        <fullName evidence="2">Nudix hydrolase 8</fullName>
    </submittedName>
</protein>
<dbReference type="Gene3D" id="3.90.79.10">
    <property type="entry name" value="Nucleoside Triphosphate Pyrophosphohydrolase"/>
    <property type="match status" value="1"/>
</dbReference>